<accession>A0ABW1JH95</accession>
<dbReference type="GO" id="GO:0052621">
    <property type="term" value="F:diguanylate cyclase activity"/>
    <property type="evidence" value="ECO:0007669"/>
    <property type="project" value="UniProtKB-EC"/>
</dbReference>
<evidence type="ECO:0000259" key="2">
    <source>
        <dbReference type="PROSITE" id="PS50887"/>
    </source>
</evidence>
<keyword evidence="1" id="KW-0472">Membrane</keyword>
<dbReference type="RefSeq" id="WP_345714676.1">
    <property type="nucleotide sequence ID" value="NZ_BAABFP010000002.1"/>
</dbReference>
<evidence type="ECO:0000313" key="4">
    <source>
        <dbReference type="Proteomes" id="UP001596189"/>
    </source>
</evidence>
<feature type="transmembrane region" description="Helical" evidence="1">
    <location>
        <begin position="21"/>
        <end position="48"/>
    </location>
</feature>
<feature type="transmembrane region" description="Helical" evidence="1">
    <location>
        <begin position="139"/>
        <end position="163"/>
    </location>
</feature>
<dbReference type="NCBIfam" id="TIGR00254">
    <property type="entry name" value="GGDEF"/>
    <property type="match status" value="1"/>
</dbReference>
<dbReference type="PANTHER" id="PTHR45138">
    <property type="entry name" value="REGULATORY COMPONENTS OF SENSORY TRANSDUCTION SYSTEM"/>
    <property type="match status" value="1"/>
</dbReference>
<keyword evidence="1" id="KW-0812">Transmembrane</keyword>
<protein>
    <submittedName>
        <fullName evidence="3">GGDEF domain-containing protein</fullName>
        <ecNumber evidence="3">2.7.7.65</ecNumber>
    </submittedName>
</protein>
<organism evidence="3 4">
    <name type="scientific">Angustibacter luteus</name>
    <dbReference type="NCBI Taxonomy" id="658456"/>
    <lineage>
        <taxon>Bacteria</taxon>
        <taxon>Bacillati</taxon>
        <taxon>Actinomycetota</taxon>
        <taxon>Actinomycetes</taxon>
        <taxon>Kineosporiales</taxon>
        <taxon>Kineosporiaceae</taxon>
    </lineage>
</organism>
<dbReference type="InterPro" id="IPR043128">
    <property type="entry name" value="Rev_trsase/Diguanyl_cyclase"/>
</dbReference>
<dbReference type="Proteomes" id="UP001596189">
    <property type="component" value="Unassembled WGS sequence"/>
</dbReference>
<sequence length="337" mass="35825">MERARFADMNERVATARRVQGLVISLVILVGAPTYTWAVVPVVLAGLLTLLVLERLPEHRFDPPRVSVVSIVVLMVLFGAVAMLTGGAISPYLPFLSIPTLMLAARFRLRVAVYGLICSFGIAAAAVLGAAALPDVPAAPAWLNLTCYASLMVGLAALSLTLLTAEMQSRGDAVVDQLTGLFNRKALAGRYAEAAAQARVLGAPVSLVLCDLDHFKQVNDQHGHDRGDVVLREAAYRMRKTLRTFDLVYRIGGEEFLVLLPGEDLGAAATVAERLVADVSASPLGGLGVTMSAGVSTAPEADAELDDLLKRADIALYAAKDAGRNCVRLAERLNVRV</sequence>
<dbReference type="EC" id="2.7.7.65" evidence="3"/>
<keyword evidence="4" id="KW-1185">Reference proteome</keyword>
<dbReference type="CDD" id="cd01949">
    <property type="entry name" value="GGDEF"/>
    <property type="match status" value="1"/>
</dbReference>
<evidence type="ECO:0000313" key="3">
    <source>
        <dbReference type="EMBL" id="MFC6008729.1"/>
    </source>
</evidence>
<keyword evidence="3" id="KW-0808">Transferase</keyword>
<dbReference type="InterPro" id="IPR029787">
    <property type="entry name" value="Nucleotide_cyclase"/>
</dbReference>
<dbReference type="SMART" id="SM00267">
    <property type="entry name" value="GGDEF"/>
    <property type="match status" value="1"/>
</dbReference>
<dbReference type="PROSITE" id="PS50887">
    <property type="entry name" value="GGDEF"/>
    <property type="match status" value="1"/>
</dbReference>
<dbReference type="Pfam" id="PF00990">
    <property type="entry name" value="GGDEF"/>
    <property type="match status" value="1"/>
</dbReference>
<dbReference type="SUPFAM" id="SSF55073">
    <property type="entry name" value="Nucleotide cyclase"/>
    <property type="match status" value="1"/>
</dbReference>
<dbReference type="InterPro" id="IPR050469">
    <property type="entry name" value="Diguanylate_Cyclase"/>
</dbReference>
<dbReference type="InterPro" id="IPR000160">
    <property type="entry name" value="GGDEF_dom"/>
</dbReference>
<proteinExistence type="predicted"/>
<keyword evidence="1" id="KW-1133">Transmembrane helix</keyword>
<dbReference type="PANTHER" id="PTHR45138:SF9">
    <property type="entry name" value="DIGUANYLATE CYCLASE DGCM-RELATED"/>
    <property type="match status" value="1"/>
</dbReference>
<dbReference type="EMBL" id="JBHSRD010000006">
    <property type="protein sequence ID" value="MFC6008729.1"/>
    <property type="molecule type" value="Genomic_DNA"/>
</dbReference>
<evidence type="ECO:0000256" key="1">
    <source>
        <dbReference type="SAM" id="Phobius"/>
    </source>
</evidence>
<gene>
    <name evidence="3" type="ORF">ACFQDO_16470</name>
</gene>
<comment type="caution">
    <text evidence="3">The sequence shown here is derived from an EMBL/GenBank/DDBJ whole genome shotgun (WGS) entry which is preliminary data.</text>
</comment>
<reference evidence="4" key="1">
    <citation type="journal article" date="2019" name="Int. J. Syst. Evol. Microbiol.">
        <title>The Global Catalogue of Microorganisms (GCM) 10K type strain sequencing project: providing services to taxonomists for standard genome sequencing and annotation.</title>
        <authorList>
            <consortium name="The Broad Institute Genomics Platform"/>
            <consortium name="The Broad Institute Genome Sequencing Center for Infectious Disease"/>
            <person name="Wu L."/>
            <person name="Ma J."/>
        </authorList>
    </citation>
    <scope>NUCLEOTIDE SEQUENCE [LARGE SCALE GENOMIC DNA]</scope>
    <source>
        <strain evidence="4">KACC 14249</strain>
    </source>
</reference>
<feature type="transmembrane region" description="Helical" evidence="1">
    <location>
        <begin position="111"/>
        <end position="133"/>
    </location>
</feature>
<feature type="domain" description="GGDEF" evidence="2">
    <location>
        <begin position="203"/>
        <end position="332"/>
    </location>
</feature>
<feature type="transmembrane region" description="Helical" evidence="1">
    <location>
        <begin position="68"/>
        <end position="90"/>
    </location>
</feature>
<keyword evidence="3" id="KW-0548">Nucleotidyltransferase</keyword>
<dbReference type="Gene3D" id="3.30.70.270">
    <property type="match status" value="1"/>
</dbReference>
<name>A0ABW1JH95_9ACTN</name>